<dbReference type="RefSeq" id="WP_344908160.1">
    <property type="nucleotide sequence ID" value="NZ_BAABAS010000035.1"/>
</dbReference>
<gene>
    <name evidence="2" type="ORF">GCM10022254_76480</name>
</gene>
<evidence type="ECO:0000313" key="3">
    <source>
        <dbReference type="Proteomes" id="UP001501710"/>
    </source>
</evidence>
<accession>A0ABP8CS66</accession>
<dbReference type="EMBL" id="BAABAS010000035">
    <property type="protein sequence ID" value="GAA4242660.1"/>
    <property type="molecule type" value="Genomic_DNA"/>
</dbReference>
<comment type="caution">
    <text evidence="2">The sequence shown here is derived from an EMBL/GenBank/DDBJ whole genome shotgun (WGS) entry which is preliminary data.</text>
</comment>
<evidence type="ECO:0000313" key="2">
    <source>
        <dbReference type="EMBL" id="GAA4242660.1"/>
    </source>
</evidence>
<proteinExistence type="predicted"/>
<keyword evidence="3" id="KW-1185">Reference proteome</keyword>
<name>A0ABP8CS66_9ACTN</name>
<organism evidence="2 3">
    <name type="scientific">Actinomadura meridiana</name>
    <dbReference type="NCBI Taxonomy" id="559626"/>
    <lineage>
        <taxon>Bacteria</taxon>
        <taxon>Bacillati</taxon>
        <taxon>Actinomycetota</taxon>
        <taxon>Actinomycetes</taxon>
        <taxon>Streptosporangiales</taxon>
        <taxon>Thermomonosporaceae</taxon>
        <taxon>Actinomadura</taxon>
    </lineage>
</organism>
<dbReference type="Proteomes" id="UP001501710">
    <property type="component" value="Unassembled WGS sequence"/>
</dbReference>
<dbReference type="InterPro" id="IPR007278">
    <property type="entry name" value="DUF397"/>
</dbReference>
<sequence>MITAPRWRKSTYSGGDEGNCVEIADLDVHVGVRDSKAPDAGHLTLTRRDFTALRARLVSLR</sequence>
<dbReference type="Pfam" id="PF04149">
    <property type="entry name" value="DUF397"/>
    <property type="match status" value="1"/>
</dbReference>
<evidence type="ECO:0000259" key="1">
    <source>
        <dbReference type="Pfam" id="PF04149"/>
    </source>
</evidence>
<protein>
    <submittedName>
        <fullName evidence="2">DUF397 domain-containing protein</fullName>
    </submittedName>
</protein>
<reference evidence="3" key="1">
    <citation type="journal article" date="2019" name="Int. J. Syst. Evol. Microbiol.">
        <title>The Global Catalogue of Microorganisms (GCM) 10K type strain sequencing project: providing services to taxonomists for standard genome sequencing and annotation.</title>
        <authorList>
            <consortium name="The Broad Institute Genomics Platform"/>
            <consortium name="The Broad Institute Genome Sequencing Center for Infectious Disease"/>
            <person name="Wu L."/>
            <person name="Ma J."/>
        </authorList>
    </citation>
    <scope>NUCLEOTIDE SEQUENCE [LARGE SCALE GENOMIC DNA]</scope>
    <source>
        <strain evidence="3">JCM 17440</strain>
    </source>
</reference>
<feature type="domain" description="DUF397" evidence="1">
    <location>
        <begin position="6"/>
        <end position="55"/>
    </location>
</feature>